<evidence type="ECO:0000256" key="5">
    <source>
        <dbReference type="ARBA" id="ARBA00022692"/>
    </source>
</evidence>
<feature type="transmembrane region" description="Helical" evidence="8">
    <location>
        <begin position="72"/>
        <end position="92"/>
    </location>
</feature>
<evidence type="ECO:0000256" key="1">
    <source>
        <dbReference type="ARBA" id="ARBA00004651"/>
    </source>
</evidence>
<evidence type="ECO:0000256" key="6">
    <source>
        <dbReference type="ARBA" id="ARBA00022989"/>
    </source>
</evidence>
<proteinExistence type="inferred from homology"/>
<dbReference type="Pfam" id="PF01925">
    <property type="entry name" value="TauE"/>
    <property type="match status" value="1"/>
</dbReference>
<evidence type="ECO:0000256" key="8">
    <source>
        <dbReference type="RuleBase" id="RU363041"/>
    </source>
</evidence>
<feature type="transmembrane region" description="Helical" evidence="8">
    <location>
        <begin position="179"/>
        <end position="200"/>
    </location>
</feature>
<keyword evidence="3" id="KW-0813">Transport</keyword>
<reference evidence="9 10" key="1">
    <citation type="submission" date="2024-06" db="EMBL/GenBank/DDBJ databases">
        <title>The Natural Products Discovery Center: Release of the First 8490 Sequenced Strains for Exploring Actinobacteria Biosynthetic Diversity.</title>
        <authorList>
            <person name="Kalkreuter E."/>
            <person name="Kautsar S.A."/>
            <person name="Yang D."/>
            <person name="Bader C.D."/>
            <person name="Teijaro C.N."/>
            <person name="Fluegel L."/>
            <person name="Davis C.M."/>
            <person name="Simpson J.R."/>
            <person name="Lauterbach L."/>
            <person name="Steele A.D."/>
            <person name="Gui C."/>
            <person name="Meng S."/>
            <person name="Li G."/>
            <person name="Viehrig K."/>
            <person name="Ye F."/>
            <person name="Su P."/>
            <person name="Kiefer A.F."/>
            <person name="Nichols A."/>
            <person name="Cepeda A.J."/>
            <person name="Yan W."/>
            <person name="Fan B."/>
            <person name="Jiang Y."/>
            <person name="Adhikari A."/>
            <person name="Zheng C.-J."/>
            <person name="Schuster L."/>
            <person name="Cowan T.M."/>
            <person name="Smanski M.J."/>
            <person name="Chevrette M.G."/>
            <person name="De Carvalho L.P.S."/>
            <person name="Shen B."/>
        </authorList>
    </citation>
    <scope>NUCLEOTIDE SEQUENCE [LARGE SCALE GENOMIC DNA]</scope>
    <source>
        <strain evidence="9 10">NPDC033843</strain>
    </source>
</reference>
<keyword evidence="4 8" id="KW-1003">Cell membrane</keyword>
<feature type="transmembrane region" description="Helical" evidence="8">
    <location>
        <begin position="128"/>
        <end position="150"/>
    </location>
</feature>
<keyword evidence="10" id="KW-1185">Reference proteome</keyword>
<accession>A0ABV2ZYU5</accession>
<evidence type="ECO:0000313" key="10">
    <source>
        <dbReference type="Proteomes" id="UP001550739"/>
    </source>
</evidence>
<dbReference type="PANTHER" id="PTHR30269">
    <property type="entry name" value="TRANSMEMBRANE PROTEIN YFCA"/>
    <property type="match status" value="1"/>
</dbReference>
<protein>
    <recommendedName>
        <fullName evidence="8">Probable membrane transporter protein</fullName>
    </recommendedName>
</protein>
<keyword evidence="5 8" id="KW-0812">Transmembrane</keyword>
<keyword evidence="7 8" id="KW-0472">Membrane</keyword>
<keyword evidence="6 8" id="KW-1133">Transmembrane helix</keyword>
<evidence type="ECO:0000256" key="7">
    <source>
        <dbReference type="ARBA" id="ARBA00023136"/>
    </source>
</evidence>
<dbReference type="RefSeq" id="WP_361710439.1">
    <property type="nucleotide sequence ID" value="NZ_JBEZVE010000051.1"/>
</dbReference>
<dbReference type="PANTHER" id="PTHR30269:SF37">
    <property type="entry name" value="MEMBRANE TRANSPORTER PROTEIN"/>
    <property type="match status" value="1"/>
</dbReference>
<gene>
    <name evidence="9" type="ORF">AB0E89_45765</name>
</gene>
<comment type="similarity">
    <text evidence="2 8">Belongs to the 4-toluene sulfonate uptake permease (TSUP) (TC 2.A.102) family.</text>
</comment>
<organism evidence="9 10">
    <name type="scientific">Streptomyces sp. 900129855</name>
    <dbReference type="NCBI Taxonomy" id="3155129"/>
    <lineage>
        <taxon>Bacteria</taxon>
        <taxon>Bacillati</taxon>
        <taxon>Actinomycetota</taxon>
        <taxon>Actinomycetes</taxon>
        <taxon>Kitasatosporales</taxon>
        <taxon>Streptomycetaceae</taxon>
        <taxon>Streptomyces</taxon>
    </lineage>
</organism>
<feature type="transmembrane region" description="Helical" evidence="8">
    <location>
        <begin position="221"/>
        <end position="239"/>
    </location>
</feature>
<comment type="subcellular location">
    <subcellularLocation>
        <location evidence="1 8">Cell membrane</location>
        <topology evidence="1 8">Multi-pass membrane protein</topology>
    </subcellularLocation>
</comment>
<dbReference type="EMBL" id="JBEZVE010000051">
    <property type="protein sequence ID" value="MEU3787739.1"/>
    <property type="molecule type" value="Genomic_DNA"/>
</dbReference>
<evidence type="ECO:0000256" key="3">
    <source>
        <dbReference type="ARBA" id="ARBA00022448"/>
    </source>
</evidence>
<feature type="transmembrane region" description="Helical" evidence="8">
    <location>
        <begin position="31"/>
        <end position="52"/>
    </location>
</feature>
<dbReference type="InterPro" id="IPR002781">
    <property type="entry name" value="TM_pro_TauE-like"/>
</dbReference>
<dbReference type="Proteomes" id="UP001550739">
    <property type="component" value="Unassembled WGS sequence"/>
</dbReference>
<evidence type="ECO:0000256" key="2">
    <source>
        <dbReference type="ARBA" id="ARBA00009142"/>
    </source>
</evidence>
<name>A0ABV2ZYU5_9ACTN</name>
<evidence type="ECO:0000256" key="4">
    <source>
        <dbReference type="ARBA" id="ARBA00022475"/>
    </source>
</evidence>
<comment type="caution">
    <text evidence="9">The sequence shown here is derived from an EMBL/GenBank/DDBJ whole genome shotgun (WGS) entry which is preliminary data.</text>
</comment>
<dbReference type="InterPro" id="IPR052017">
    <property type="entry name" value="TSUP"/>
</dbReference>
<sequence length="242" mass="24277">MDTVLLVLVMVAATFATAALSAVAGFGGGVLLLPVFVAVLGARDAVAVLTVAQLASNGSRVWFNRTEVDRRLVGIFAAGAVPAAAAGSLLFATTPLPALTRFIGVFLLVMVVWRRFKRHAARLDDRGFAAVGAASGFGSALVGSVGPMVAPFFLARGLLRGAYIGTEAASAVVMHLTKLVVFGAAAVLTATSAGIGLALAPASAAGAWAGKKIVDRLPAHAFVLVVEAGLTASGLLLAITGG</sequence>
<evidence type="ECO:0000313" key="9">
    <source>
        <dbReference type="EMBL" id="MEU3787739.1"/>
    </source>
</evidence>
<feature type="transmembrane region" description="Helical" evidence="8">
    <location>
        <begin position="98"/>
        <end position="116"/>
    </location>
</feature>